<accession>A0A402AHD4</accession>
<reference evidence="2" key="1">
    <citation type="submission" date="2018-12" db="EMBL/GenBank/DDBJ databases">
        <title>Tengunoibacter tsumagoiensis gen. nov., sp. nov., Dictyobacter kobayashii sp. nov., D. alpinus sp. nov., and D. joshuensis sp. nov. and description of Dictyobacteraceae fam. nov. within the order Ktedonobacterales isolated from Tengu-no-mugimeshi.</title>
        <authorList>
            <person name="Wang C.M."/>
            <person name="Zheng Y."/>
            <person name="Sakai Y."/>
            <person name="Toyoda A."/>
            <person name="Minakuchi Y."/>
            <person name="Abe K."/>
            <person name="Yokota A."/>
            <person name="Yabe S."/>
        </authorList>
    </citation>
    <scope>NUCLEOTIDE SEQUENCE [LARGE SCALE GENOMIC DNA]</scope>
    <source>
        <strain evidence="2">Uno11</strain>
    </source>
</reference>
<evidence type="ECO:0008006" key="3">
    <source>
        <dbReference type="Google" id="ProtNLM"/>
    </source>
</evidence>
<gene>
    <name evidence="1" type="ORF">KDK_22630</name>
</gene>
<keyword evidence="2" id="KW-1185">Reference proteome</keyword>
<name>A0A402AHD4_9CHLR</name>
<dbReference type="EMBL" id="BIFS01000001">
    <property type="protein sequence ID" value="GCE18463.1"/>
    <property type="molecule type" value="Genomic_DNA"/>
</dbReference>
<dbReference type="Proteomes" id="UP000287188">
    <property type="component" value="Unassembled WGS sequence"/>
</dbReference>
<comment type="caution">
    <text evidence="1">The sequence shown here is derived from an EMBL/GenBank/DDBJ whole genome shotgun (WGS) entry which is preliminary data.</text>
</comment>
<sequence length="138" mass="15145">MEKEGTHIMKLWGGIALVTVLLLSLSIIHLCLQTTQADSQCTQNTNYTGTIDSVDLAQNTIKVYDPQAKVVDPLIGRVSMVVHANNDTHIYLAQGNSCQSASLKDLKPGQKMKIWPEGDMVVQMFPLPLRATKIVVTP</sequence>
<proteinExistence type="predicted"/>
<dbReference type="AlphaFoldDB" id="A0A402AHD4"/>
<organism evidence="1 2">
    <name type="scientific">Dictyobacter kobayashii</name>
    <dbReference type="NCBI Taxonomy" id="2014872"/>
    <lineage>
        <taxon>Bacteria</taxon>
        <taxon>Bacillati</taxon>
        <taxon>Chloroflexota</taxon>
        <taxon>Ktedonobacteria</taxon>
        <taxon>Ktedonobacterales</taxon>
        <taxon>Dictyobacteraceae</taxon>
        <taxon>Dictyobacter</taxon>
    </lineage>
</organism>
<evidence type="ECO:0000313" key="2">
    <source>
        <dbReference type="Proteomes" id="UP000287188"/>
    </source>
</evidence>
<protein>
    <recommendedName>
        <fullName evidence="3">DUF5666 domain-containing protein</fullName>
    </recommendedName>
</protein>
<evidence type="ECO:0000313" key="1">
    <source>
        <dbReference type="EMBL" id="GCE18463.1"/>
    </source>
</evidence>